<sequence>MANSPTPPAAMIPTAVLALGLAILICAGRPTAAQNCGCQPGFCCSKFGYCGKTSDYCGEGCKSGPCWGSGSGGGRGGASVASVVTESFNGIKSQAGSWCEGIGFYTRSVFLEAVAAYPGFAHGGSEVEIKREIAAFFAHVTHETGNLCYINEVDVAKYCDWKSEKQWPCYPGQGYYGRGPLQLSWNYNYGPAGRSLGFDGLRDPDRLAQDPVLSFKSALWYWMENVHQLMPHGFGATIRAINGDECHDGKNTAEMEDRVRLYLEYCHYFGIDPGSDLTC</sequence>
<evidence type="ECO:0000256" key="1">
    <source>
        <dbReference type="ARBA" id="ARBA00000822"/>
    </source>
</evidence>
<protein>
    <recommendedName>
        <fullName evidence="3">chitinase</fullName>
        <ecNumber evidence="3">3.2.1.14</ecNumber>
    </recommendedName>
</protein>
<dbReference type="GO" id="GO:0006032">
    <property type="term" value="P:chitin catabolic process"/>
    <property type="evidence" value="ECO:0007669"/>
    <property type="project" value="UniProtKB-KW"/>
</dbReference>
<organism evidence="20 21">
    <name type="scientific">Sorghum bicolor</name>
    <name type="common">Sorghum</name>
    <name type="synonym">Sorghum vulgare</name>
    <dbReference type="NCBI Taxonomy" id="4558"/>
    <lineage>
        <taxon>Eukaryota</taxon>
        <taxon>Viridiplantae</taxon>
        <taxon>Streptophyta</taxon>
        <taxon>Embryophyta</taxon>
        <taxon>Tracheophyta</taxon>
        <taxon>Spermatophyta</taxon>
        <taxon>Magnoliopsida</taxon>
        <taxon>Liliopsida</taxon>
        <taxon>Poales</taxon>
        <taxon>Poaceae</taxon>
        <taxon>PACMAD clade</taxon>
        <taxon>Panicoideae</taxon>
        <taxon>Andropogonodae</taxon>
        <taxon>Andropogoneae</taxon>
        <taxon>Sorghinae</taxon>
        <taxon>Sorghum</taxon>
    </lineage>
</organism>
<feature type="disulfide bond" evidence="16">
    <location>
        <begin position="99"/>
        <end position="148"/>
    </location>
</feature>
<dbReference type="InterPro" id="IPR023346">
    <property type="entry name" value="Lysozyme-like_dom_sf"/>
</dbReference>
<dbReference type="InterPro" id="IPR016283">
    <property type="entry name" value="Glyco_hydro_19"/>
</dbReference>
<evidence type="ECO:0000256" key="2">
    <source>
        <dbReference type="ARBA" id="ARBA00004613"/>
    </source>
</evidence>
<feature type="active site" description="Proton donor" evidence="15">
    <location>
        <position position="143"/>
    </location>
</feature>
<dbReference type="SMART" id="SM00270">
    <property type="entry name" value="ChtBD1"/>
    <property type="match status" value="1"/>
</dbReference>
<dbReference type="PROSITE" id="PS00774">
    <property type="entry name" value="CHITINASE_19_2"/>
    <property type="match status" value="1"/>
</dbReference>
<dbReference type="PANTHER" id="PTHR22595">
    <property type="entry name" value="CHITINASE-RELATED"/>
    <property type="match status" value="1"/>
</dbReference>
<dbReference type="OrthoDB" id="5985073at2759"/>
<keyword evidence="14" id="KW-0624">Polysaccharide degradation</keyword>
<dbReference type="InterPro" id="IPR018371">
    <property type="entry name" value="Chitin-binding_1_CS"/>
</dbReference>
<keyword evidence="13" id="KW-0326">Glycosidase</keyword>
<evidence type="ECO:0000256" key="18">
    <source>
        <dbReference type="SAM" id="SignalP"/>
    </source>
</evidence>
<feature type="signal peptide" evidence="18">
    <location>
        <begin position="1"/>
        <end position="33"/>
    </location>
</feature>
<dbReference type="InterPro" id="IPR036861">
    <property type="entry name" value="Endochitinase-like_sf"/>
</dbReference>
<feature type="disulfide bond" evidence="16 17">
    <location>
        <begin position="38"/>
        <end position="50"/>
    </location>
</feature>
<dbReference type="Pfam" id="PF00187">
    <property type="entry name" value="Chitin_bind_1"/>
    <property type="match status" value="1"/>
</dbReference>
<comment type="subcellular location">
    <subcellularLocation>
        <location evidence="2">Secreted</location>
    </subcellularLocation>
</comment>
<dbReference type="GO" id="GO:0000272">
    <property type="term" value="P:polysaccharide catabolic process"/>
    <property type="evidence" value="ECO:0007669"/>
    <property type="project" value="UniProtKB-KW"/>
</dbReference>
<gene>
    <name evidence="20" type="ORF">BDA96_03G164800</name>
</gene>
<evidence type="ECO:0000256" key="12">
    <source>
        <dbReference type="ARBA" id="ARBA00023277"/>
    </source>
</evidence>
<dbReference type="SMR" id="A0A921UMG5"/>
<evidence type="ECO:0000256" key="14">
    <source>
        <dbReference type="ARBA" id="ARBA00023326"/>
    </source>
</evidence>
<keyword evidence="6 18" id="KW-0732">Signal</keyword>
<evidence type="ECO:0000256" key="15">
    <source>
        <dbReference type="PIRSR" id="PIRSR001060-1"/>
    </source>
</evidence>
<keyword evidence="12" id="KW-0119">Carbohydrate metabolism</keyword>
<dbReference type="GO" id="GO:0008843">
    <property type="term" value="F:endochitinase activity"/>
    <property type="evidence" value="ECO:0007669"/>
    <property type="project" value="UniProtKB-EC"/>
</dbReference>
<evidence type="ECO:0000256" key="17">
    <source>
        <dbReference type="PROSITE-ProRule" id="PRU00261"/>
    </source>
</evidence>
<dbReference type="PANTHER" id="PTHR22595:SF120">
    <property type="entry name" value="CHITINASE"/>
    <property type="match status" value="1"/>
</dbReference>
<keyword evidence="4" id="KW-0964">Secreted</keyword>
<dbReference type="CDD" id="cd00035">
    <property type="entry name" value="ChtBD1"/>
    <property type="match status" value="1"/>
</dbReference>
<accession>A0A921UMG5</accession>
<proteinExistence type="predicted"/>
<evidence type="ECO:0000256" key="10">
    <source>
        <dbReference type="ARBA" id="ARBA00023157"/>
    </source>
</evidence>
<keyword evidence="7" id="KW-0378">Hydrolase</keyword>
<dbReference type="PROSITE" id="PS00026">
    <property type="entry name" value="CHIT_BIND_I_1"/>
    <property type="match status" value="1"/>
</dbReference>
<dbReference type="SUPFAM" id="SSF57016">
    <property type="entry name" value="Plant lectins/antimicrobial peptides"/>
    <property type="match status" value="1"/>
</dbReference>
<dbReference type="KEGG" id="sbi:8086328"/>
<reference evidence="20" key="1">
    <citation type="journal article" date="2019" name="BMC Genomics">
        <title>A new reference genome for Sorghum bicolor reveals high levels of sequence similarity between sweet and grain genotypes: implications for the genetics of sugar metabolism.</title>
        <authorList>
            <person name="Cooper E.A."/>
            <person name="Brenton Z.W."/>
            <person name="Flinn B.S."/>
            <person name="Jenkins J."/>
            <person name="Shu S."/>
            <person name="Flowers D."/>
            <person name="Luo F."/>
            <person name="Wang Y."/>
            <person name="Xia P."/>
            <person name="Barry K."/>
            <person name="Daum C."/>
            <person name="Lipzen A."/>
            <person name="Yoshinaga Y."/>
            <person name="Schmutz J."/>
            <person name="Saski C."/>
            <person name="Vermerris W."/>
            <person name="Kresovich S."/>
        </authorList>
    </citation>
    <scope>NUCLEOTIDE SEQUENCE</scope>
</reference>
<dbReference type="PRINTS" id="PR00451">
    <property type="entry name" value="CHITINBINDNG"/>
</dbReference>
<evidence type="ECO:0000259" key="19">
    <source>
        <dbReference type="PROSITE" id="PS50941"/>
    </source>
</evidence>
<comment type="catalytic activity">
    <reaction evidence="1">
        <text>Random endo-hydrolysis of N-acetyl-beta-D-glucosaminide (1-&gt;4)-beta-linkages in chitin and chitodextrins.</text>
        <dbReference type="EC" id="3.2.1.14"/>
    </reaction>
</comment>
<dbReference type="InterPro" id="IPR000726">
    <property type="entry name" value="Glyco_hydro_19_cat"/>
</dbReference>
<evidence type="ECO:0000256" key="5">
    <source>
        <dbReference type="ARBA" id="ARBA00022669"/>
    </source>
</evidence>
<dbReference type="PROSITE" id="PS00773">
    <property type="entry name" value="CHITINASE_19_1"/>
    <property type="match status" value="1"/>
</dbReference>
<name>A0A921UMG5_SORBI</name>
<dbReference type="Gramene" id="EES00713">
    <property type="protein sequence ID" value="EES00713"/>
    <property type="gene ID" value="SORBI_3003G156000"/>
</dbReference>
<evidence type="ECO:0000256" key="8">
    <source>
        <dbReference type="ARBA" id="ARBA00022821"/>
    </source>
</evidence>
<dbReference type="Gene3D" id="3.30.20.10">
    <property type="entry name" value="Endochitinase, domain 2"/>
    <property type="match status" value="1"/>
</dbReference>
<evidence type="ECO:0000256" key="6">
    <source>
        <dbReference type="ARBA" id="ARBA00022729"/>
    </source>
</evidence>
<dbReference type="PROSITE" id="PS50941">
    <property type="entry name" value="CHIT_BIND_I_2"/>
    <property type="match status" value="1"/>
</dbReference>
<comment type="caution">
    <text evidence="17">Lacks conserved residue(s) required for the propagation of feature annotation.</text>
</comment>
<dbReference type="GO" id="GO:0005576">
    <property type="term" value="C:extracellular region"/>
    <property type="evidence" value="ECO:0007669"/>
    <property type="project" value="UniProtKB-SubCell"/>
</dbReference>
<dbReference type="AlphaFoldDB" id="A0A921UMG5"/>
<dbReference type="Gene3D" id="3.30.60.10">
    <property type="entry name" value="Endochitinase-like"/>
    <property type="match status" value="1"/>
</dbReference>
<evidence type="ECO:0000313" key="20">
    <source>
        <dbReference type="EMBL" id="KAG0537627.1"/>
    </source>
</evidence>
<dbReference type="EC" id="3.2.1.14" evidence="3"/>
<feature type="disulfide bond" evidence="16">
    <location>
        <begin position="246"/>
        <end position="279"/>
    </location>
</feature>
<evidence type="ECO:0000256" key="4">
    <source>
        <dbReference type="ARBA" id="ARBA00022525"/>
    </source>
</evidence>
<dbReference type="GO" id="GO:0016998">
    <property type="term" value="P:cell wall macromolecule catabolic process"/>
    <property type="evidence" value="ECO:0007669"/>
    <property type="project" value="InterPro"/>
</dbReference>
<dbReference type="InterPro" id="IPR001002">
    <property type="entry name" value="Chitin-bd_1"/>
</dbReference>
<dbReference type="CDD" id="cd00325">
    <property type="entry name" value="chitinase_GH19"/>
    <property type="match status" value="1"/>
</dbReference>
<comment type="caution">
    <text evidence="20">The sequence shown here is derived from an EMBL/GenBank/DDBJ whole genome shotgun (WGS) entry which is preliminary data.</text>
</comment>
<dbReference type="PIRSF" id="PIRSF001060">
    <property type="entry name" value="Endochitinase"/>
    <property type="match status" value="1"/>
</dbReference>
<evidence type="ECO:0000256" key="7">
    <source>
        <dbReference type="ARBA" id="ARBA00022801"/>
    </source>
</evidence>
<keyword evidence="8" id="KW-0611">Plant defense</keyword>
<feature type="domain" description="Chitin-binding type-1" evidence="19">
    <location>
        <begin position="33"/>
        <end position="68"/>
    </location>
</feature>
<dbReference type="Gene3D" id="1.10.530.10">
    <property type="match status" value="1"/>
</dbReference>
<dbReference type="FunFam" id="3.30.60.10:FF:000002">
    <property type="entry name" value="Chitinase B"/>
    <property type="match status" value="1"/>
</dbReference>
<evidence type="ECO:0000256" key="13">
    <source>
        <dbReference type="ARBA" id="ARBA00023295"/>
    </source>
</evidence>
<reference evidence="20" key="2">
    <citation type="submission" date="2020-10" db="EMBL/GenBank/DDBJ databases">
        <authorList>
            <person name="Cooper E.A."/>
            <person name="Brenton Z.W."/>
            <person name="Flinn B.S."/>
            <person name="Jenkins J."/>
            <person name="Shu S."/>
            <person name="Flowers D."/>
            <person name="Luo F."/>
            <person name="Wang Y."/>
            <person name="Xia P."/>
            <person name="Barry K."/>
            <person name="Daum C."/>
            <person name="Lipzen A."/>
            <person name="Yoshinaga Y."/>
            <person name="Schmutz J."/>
            <person name="Saski C."/>
            <person name="Vermerris W."/>
            <person name="Kresovich S."/>
        </authorList>
    </citation>
    <scope>NUCLEOTIDE SEQUENCE</scope>
</reference>
<evidence type="ECO:0000313" key="21">
    <source>
        <dbReference type="Proteomes" id="UP000807115"/>
    </source>
</evidence>
<evidence type="ECO:0000256" key="3">
    <source>
        <dbReference type="ARBA" id="ARBA00012729"/>
    </source>
</evidence>
<dbReference type="Pfam" id="PF00182">
    <property type="entry name" value="Glyco_hydro_19"/>
    <property type="match status" value="1"/>
</dbReference>
<keyword evidence="10 16" id="KW-1015">Disulfide bond</keyword>
<feature type="disulfide bond" evidence="16 17">
    <location>
        <begin position="43"/>
        <end position="57"/>
    </location>
</feature>
<keyword evidence="11" id="KW-0325">Glycoprotein</keyword>
<dbReference type="OMA" id="INGFDEC"/>
<dbReference type="GO" id="GO:0008061">
    <property type="term" value="F:chitin binding"/>
    <property type="evidence" value="ECO:0007669"/>
    <property type="project" value="UniProtKB-UniRule"/>
</dbReference>
<evidence type="ECO:0000256" key="16">
    <source>
        <dbReference type="PIRSR" id="PIRSR001060-2"/>
    </source>
</evidence>
<dbReference type="SUPFAM" id="SSF53955">
    <property type="entry name" value="Lysozyme-like"/>
    <property type="match status" value="1"/>
</dbReference>
<feature type="disulfide bond" evidence="16">
    <location>
        <begin position="159"/>
        <end position="169"/>
    </location>
</feature>
<dbReference type="GO" id="GO:0006952">
    <property type="term" value="P:defense response"/>
    <property type="evidence" value="ECO:0007669"/>
    <property type="project" value="UniProtKB-KW"/>
</dbReference>
<evidence type="ECO:0000256" key="11">
    <source>
        <dbReference type="ARBA" id="ARBA00023180"/>
    </source>
</evidence>
<dbReference type="FunFam" id="3.30.20.10:FF:000001">
    <property type="entry name" value="Endochitinase (Chitinase)"/>
    <property type="match status" value="1"/>
</dbReference>
<keyword evidence="9" id="KW-0146">Chitin degradation</keyword>
<feature type="chain" id="PRO_5037824144" description="chitinase" evidence="18">
    <location>
        <begin position="34"/>
        <end position="279"/>
    </location>
</feature>
<keyword evidence="5 17" id="KW-0147">Chitin-binding</keyword>
<evidence type="ECO:0000256" key="9">
    <source>
        <dbReference type="ARBA" id="ARBA00023024"/>
    </source>
</evidence>
<dbReference type="Proteomes" id="UP000807115">
    <property type="component" value="Chromosome 3"/>
</dbReference>
<dbReference type="EMBL" id="CM027682">
    <property type="protein sequence ID" value="KAG0537627.1"/>
    <property type="molecule type" value="Genomic_DNA"/>
</dbReference>